<dbReference type="InterPro" id="IPR002401">
    <property type="entry name" value="Cyt_P450_E_grp-I"/>
</dbReference>
<dbReference type="GO" id="GO:0020037">
    <property type="term" value="F:heme binding"/>
    <property type="evidence" value="ECO:0007669"/>
    <property type="project" value="InterPro"/>
</dbReference>
<protein>
    <submittedName>
        <fullName evidence="9">Cytochrome P450</fullName>
    </submittedName>
</protein>
<keyword evidence="3 6" id="KW-0479">Metal-binding</keyword>
<dbReference type="PROSITE" id="PS00086">
    <property type="entry name" value="CYTOCHROME_P450"/>
    <property type="match status" value="1"/>
</dbReference>
<evidence type="ECO:0000256" key="8">
    <source>
        <dbReference type="SAM" id="Phobius"/>
    </source>
</evidence>
<keyword evidence="4 7" id="KW-0560">Oxidoreductase</keyword>
<evidence type="ECO:0000256" key="1">
    <source>
        <dbReference type="ARBA" id="ARBA00001971"/>
    </source>
</evidence>
<dbReference type="InterPro" id="IPR017972">
    <property type="entry name" value="Cyt_P450_CS"/>
</dbReference>
<keyword evidence="5 6" id="KW-0408">Iron</keyword>
<dbReference type="GO" id="GO:0004497">
    <property type="term" value="F:monooxygenase activity"/>
    <property type="evidence" value="ECO:0007669"/>
    <property type="project" value="UniProtKB-KW"/>
</dbReference>
<sequence length="498" mass="56398">MESNTTILFYGLLASAAVVYLARWYKERRSTNVPAIGPTAPLLSYWGAVRFMLWAQDMLEEGHVKYSGRPFRIRIAHHWHYIVSTRQLVDELRRAREDELSFVAAATETLQIEYTLGKAVVYNMYHLPIVRTTLPRNMGKLYATMHDEICVAFKDSVPANDDWTSAPALDTMMQIVARTSARVIVGLPLCRNSEMLDVIINFTVDVVTTGIFLSVIPGFMRPLAKATVSRVDGMIDRALVLLRPVMDYRRTMAEKHGEDWPGKPNDMLQWLMDAAEDEEREPRALATRFLLICFVSIHTTAVTLTQALYRLAANPEYASPLREEIANVVAEEGWSKAALQKMRKLDSFFRECQRMDGVTCLFMIRKAVKDFTFSDGTTVPAGSYVSTSAAATHGEEAYYDAPHLFDPWRFSRLREEPAQSAKHQMVNTSLEYLAFGLGQHACPGRFFAASELKTMLAHLVMNYDVRTETPGVIPPAMHVSNVVVPNRTAKVLFRKRRE</sequence>
<evidence type="ECO:0000313" key="10">
    <source>
        <dbReference type="Proteomes" id="UP000703269"/>
    </source>
</evidence>
<dbReference type="GO" id="GO:0016705">
    <property type="term" value="F:oxidoreductase activity, acting on paired donors, with incorporation or reduction of molecular oxygen"/>
    <property type="evidence" value="ECO:0007669"/>
    <property type="project" value="InterPro"/>
</dbReference>
<comment type="caution">
    <text evidence="9">The sequence shown here is derived from an EMBL/GenBank/DDBJ whole genome shotgun (WGS) entry which is preliminary data.</text>
</comment>
<gene>
    <name evidence="9" type="ORF">PsYK624_088540</name>
</gene>
<accession>A0A9P3LFI5</accession>
<evidence type="ECO:0000313" key="9">
    <source>
        <dbReference type="EMBL" id="GJE92698.1"/>
    </source>
</evidence>
<comment type="cofactor">
    <cofactor evidence="1 6">
        <name>heme</name>
        <dbReference type="ChEBI" id="CHEBI:30413"/>
    </cofactor>
</comment>
<keyword evidence="10" id="KW-1185">Reference proteome</keyword>
<reference evidence="9 10" key="1">
    <citation type="submission" date="2021-08" db="EMBL/GenBank/DDBJ databases">
        <title>Draft Genome Sequence of Phanerochaete sordida strain YK-624.</title>
        <authorList>
            <person name="Mori T."/>
            <person name="Dohra H."/>
            <person name="Suzuki T."/>
            <person name="Kawagishi H."/>
            <person name="Hirai H."/>
        </authorList>
    </citation>
    <scope>NUCLEOTIDE SEQUENCE [LARGE SCALE GENOMIC DNA]</scope>
    <source>
        <strain evidence="9 10">YK-624</strain>
    </source>
</reference>
<keyword evidence="8" id="KW-0472">Membrane</keyword>
<feature type="binding site" description="axial binding residue" evidence="6">
    <location>
        <position position="442"/>
    </location>
    <ligand>
        <name>heme</name>
        <dbReference type="ChEBI" id="CHEBI:30413"/>
    </ligand>
    <ligandPart>
        <name>Fe</name>
        <dbReference type="ChEBI" id="CHEBI:18248"/>
    </ligandPart>
</feature>
<name>A0A9P3LFI5_9APHY</name>
<dbReference type="GO" id="GO:0005506">
    <property type="term" value="F:iron ion binding"/>
    <property type="evidence" value="ECO:0007669"/>
    <property type="project" value="InterPro"/>
</dbReference>
<keyword evidence="8" id="KW-0812">Transmembrane</keyword>
<dbReference type="Gene3D" id="1.10.630.10">
    <property type="entry name" value="Cytochrome P450"/>
    <property type="match status" value="1"/>
</dbReference>
<evidence type="ECO:0000256" key="4">
    <source>
        <dbReference type="ARBA" id="ARBA00023002"/>
    </source>
</evidence>
<dbReference type="AlphaFoldDB" id="A0A9P3LFI5"/>
<dbReference type="PANTHER" id="PTHR46206">
    <property type="entry name" value="CYTOCHROME P450"/>
    <property type="match status" value="1"/>
</dbReference>
<dbReference type="OrthoDB" id="1844152at2759"/>
<dbReference type="InterPro" id="IPR001128">
    <property type="entry name" value="Cyt_P450"/>
</dbReference>
<dbReference type="Pfam" id="PF00067">
    <property type="entry name" value="p450"/>
    <property type="match status" value="1"/>
</dbReference>
<evidence type="ECO:0000256" key="3">
    <source>
        <dbReference type="ARBA" id="ARBA00022723"/>
    </source>
</evidence>
<evidence type="ECO:0000256" key="2">
    <source>
        <dbReference type="ARBA" id="ARBA00010617"/>
    </source>
</evidence>
<keyword evidence="7" id="KW-0503">Monooxygenase</keyword>
<evidence type="ECO:0000256" key="5">
    <source>
        <dbReference type="ARBA" id="ARBA00023004"/>
    </source>
</evidence>
<dbReference type="CDD" id="cd11041">
    <property type="entry name" value="CYP503A1-like"/>
    <property type="match status" value="1"/>
</dbReference>
<keyword evidence="6 7" id="KW-0349">Heme</keyword>
<evidence type="ECO:0000256" key="7">
    <source>
        <dbReference type="RuleBase" id="RU000461"/>
    </source>
</evidence>
<comment type="similarity">
    <text evidence="2 7">Belongs to the cytochrome P450 family.</text>
</comment>
<dbReference type="InterPro" id="IPR036396">
    <property type="entry name" value="Cyt_P450_sf"/>
</dbReference>
<dbReference type="EMBL" id="BPQB01000028">
    <property type="protein sequence ID" value="GJE92698.1"/>
    <property type="molecule type" value="Genomic_DNA"/>
</dbReference>
<keyword evidence="8" id="KW-1133">Transmembrane helix</keyword>
<feature type="transmembrane region" description="Helical" evidence="8">
    <location>
        <begin position="6"/>
        <end position="25"/>
    </location>
</feature>
<proteinExistence type="inferred from homology"/>
<organism evidence="9 10">
    <name type="scientific">Phanerochaete sordida</name>
    <dbReference type="NCBI Taxonomy" id="48140"/>
    <lineage>
        <taxon>Eukaryota</taxon>
        <taxon>Fungi</taxon>
        <taxon>Dikarya</taxon>
        <taxon>Basidiomycota</taxon>
        <taxon>Agaricomycotina</taxon>
        <taxon>Agaricomycetes</taxon>
        <taxon>Polyporales</taxon>
        <taxon>Phanerochaetaceae</taxon>
        <taxon>Phanerochaete</taxon>
    </lineage>
</organism>
<dbReference type="PRINTS" id="PR00463">
    <property type="entry name" value="EP450I"/>
</dbReference>
<evidence type="ECO:0000256" key="6">
    <source>
        <dbReference type="PIRSR" id="PIRSR602401-1"/>
    </source>
</evidence>
<dbReference type="SUPFAM" id="SSF48264">
    <property type="entry name" value="Cytochrome P450"/>
    <property type="match status" value="1"/>
</dbReference>
<dbReference type="Proteomes" id="UP000703269">
    <property type="component" value="Unassembled WGS sequence"/>
</dbReference>